<feature type="region of interest" description="Disordered" evidence="1">
    <location>
        <begin position="54"/>
        <end position="87"/>
    </location>
</feature>
<protein>
    <submittedName>
        <fullName evidence="2">Uncharacterized protein</fullName>
    </submittedName>
</protein>
<dbReference type="AlphaFoldDB" id="A0A151PDB1"/>
<dbReference type="Proteomes" id="UP000050525">
    <property type="component" value="Unassembled WGS sequence"/>
</dbReference>
<evidence type="ECO:0000313" key="3">
    <source>
        <dbReference type="Proteomes" id="UP000050525"/>
    </source>
</evidence>
<reference evidence="2 3" key="1">
    <citation type="journal article" date="2012" name="Genome Biol.">
        <title>Sequencing three crocodilian genomes to illuminate the evolution of archosaurs and amniotes.</title>
        <authorList>
            <person name="St John J.A."/>
            <person name="Braun E.L."/>
            <person name="Isberg S.R."/>
            <person name="Miles L.G."/>
            <person name="Chong A.Y."/>
            <person name="Gongora J."/>
            <person name="Dalzell P."/>
            <person name="Moran C."/>
            <person name="Bed'hom B."/>
            <person name="Abzhanov A."/>
            <person name="Burgess S.C."/>
            <person name="Cooksey A.M."/>
            <person name="Castoe T.A."/>
            <person name="Crawford N.G."/>
            <person name="Densmore L.D."/>
            <person name="Drew J.C."/>
            <person name="Edwards S.V."/>
            <person name="Faircloth B.C."/>
            <person name="Fujita M.K."/>
            <person name="Greenwold M.J."/>
            <person name="Hoffmann F.G."/>
            <person name="Howard J.M."/>
            <person name="Iguchi T."/>
            <person name="Janes D.E."/>
            <person name="Khan S.Y."/>
            <person name="Kohno S."/>
            <person name="de Koning A.J."/>
            <person name="Lance S.L."/>
            <person name="McCarthy F.M."/>
            <person name="McCormack J.E."/>
            <person name="Merchant M.E."/>
            <person name="Peterson D.G."/>
            <person name="Pollock D.D."/>
            <person name="Pourmand N."/>
            <person name="Raney B.J."/>
            <person name="Roessler K.A."/>
            <person name="Sanford J.R."/>
            <person name="Sawyer R.H."/>
            <person name="Schmidt C.J."/>
            <person name="Triplett E.W."/>
            <person name="Tuberville T.D."/>
            <person name="Venegas-Anaya M."/>
            <person name="Howard J.T."/>
            <person name="Jarvis E.D."/>
            <person name="Guillette L.J.Jr."/>
            <person name="Glenn T.C."/>
            <person name="Green R.E."/>
            <person name="Ray D.A."/>
        </authorList>
    </citation>
    <scope>NUCLEOTIDE SEQUENCE [LARGE SCALE GENOMIC DNA]</scope>
    <source>
        <strain evidence="2">KSC_2009_1</strain>
    </source>
</reference>
<evidence type="ECO:0000313" key="2">
    <source>
        <dbReference type="EMBL" id="KYO47097.1"/>
    </source>
</evidence>
<comment type="caution">
    <text evidence="2">The sequence shown here is derived from an EMBL/GenBank/DDBJ whole genome shotgun (WGS) entry which is preliminary data.</text>
</comment>
<proteinExistence type="predicted"/>
<organism evidence="2 3">
    <name type="scientific">Alligator mississippiensis</name>
    <name type="common">American alligator</name>
    <dbReference type="NCBI Taxonomy" id="8496"/>
    <lineage>
        <taxon>Eukaryota</taxon>
        <taxon>Metazoa</taxon>
        <taxon>Chordata</taxon>
        <taxon>Craniata</taxon>
        <taxon>Vertebrata</taxon>
        <taxon>Euteleostomi</taxon>
        <taxon>Archelosauria</taxon>
        <taxon>Archosauria</taxon>
        <taxon>Crocodylia</taxon>
        <taxon>Alligatoridae</taxon>
        <taxon>Alligatorinae</taxon>
        <taxon>Alligator</taxon>
    </lineage>
</organism>
<gene>
    <name evidence="2" type="ORF">Y1Q_0014008</name>
</gene>
<sequence>MDAPSENTLARPVTRRRFTSRWNGRGCRGWWSPHEHKTVDDDQLELHAQVGIEEEPGSLLGRETPDQRKIPPASKPAEHRRTPSYSK</sequence>
<dbReference type="EMBL" id="AKHW03000483">
    <property type="protein sequence ID" value="KYO47097.1"/>
    <property type="molecule type" value="Genomic_DNA"/>
</dbReference>
<evidence type="ECO:0000256" key="1">
    <source>
        <dbReference type="SAM" id="MobiDB-lite"/>
    </source>
</evidence>
<name>A0A151PDB1_ALLMI</name>
<accession>A0A151PDB1</accession>
<keyword evidence="3" id="KW-1185">Reference proteome</keyword>